<evidence type="ECO:0000256" key="1">
    <source>
        <dbReference type="SAM" id="Coils"/>
    </source>
</evidence>
<dbReference type="GO" id="GO:0016757">
    <property type="term" value="F:glycosyltransferase activity"/>
    <property type="evidence" value="ECO:0007669"/>
    <property type="project" value="InterPro"/>
</dbReference>
<gene>
    <name evidence="4" type="ORF">ENO47_09060</name>
</gene>
<evidence type="ECO:0000313" key="4">
    <source>
        <dbReference type="EMBL" id="HEW46787.1"/>
    </source>
</evidence>
<dbReference type="InterPro" id="IPR028098">
    <property type="entry name" value="Glyco_trans_4-like_N"/>
</dbReference>
<proteinExistence type="predicted"/>
<protein>
    <submittedName>
        <fullName evidence="4">Glycosyltransferase</fullName>
    </submittedName>
</protein>
<feature type="domain" description="Glycosyltransferase subfamily 4-like N-terminal" evidence="3">
    <location>
        <begin position="13"/>
        <end position="169"/>
    </location>
</feature>
<feature type="domain" description="Glycosyl transferase family 1" evidence="2">
    <location>
        <begin position="181"/>
        <end position="343"/>
    </location>
</feature>
<dbReference type="Gene3D" id="3.40.50.2000">
    <property type="entry name" value="Glycogen Phosphorylase B"/>
    <property type="match status" value="2"/>
</dbReference>
<dbReference type="CDD" id="cd03801">
    <property type="entry name" value="GT4_PimA-like"/>
    <property type="match status" value="1"/>
</dbReference>
<sequence length="368" mass="42371">MVKLLQVVDGVGWGGTKEQTYLITRELSKRGFRVHMALSFQYDLMVSKLKGYDVKLHFFENHNKLSRFHPFNYYRLWKIMREENFDIVIANSPHALDFVRTAMSFLKTKPKLVAYKRTGRGSNFFSKLFKYSFADRIVVVDRATFERLKEDGFFPEKLVYIPSGLDLSRFKPMGKEMALAKRRELGIDPNKKVFINVANWNPQHKGQPFLIEAFRRLNCPQCLLLLVGINTDKEAPKYAQRYGLGERLIGLGFREDVPELLNMADYFVFSSYFEGIAGALLQAMACGKVVISTLAGGIRDYLKDGENGFAVDVGDLEGFVDRLKRALDLSEEERERLSKRAIETAQQYSIERTVDKYEELFKDLLGIS</sequence>
<name>A0A7C2ZJ28_9AQUI</name>
<evidence type="ECO:0000259" key="3">
    <source>
        <dbReference type="Pfam" id="PF13439"/>
    </source>
</evidence>
<accession>A0A7C2ZJ28</accession>
<dbReference type="AlphaFoldDB" id="A0A7C2ZJ28"/>
<comment type="caution">
    <text evidence="4">The sequence shown here is derived from an EMBL/GenBank/DDBJ whole genome shotgun (WGS) entry which is preliminary data.</text>
</comment>
<dbReference type="PANTHER" id="PTHR12526">
    <property type="entry name" value="GLYCOSYLTRANSFERASE"/>
    <property type="match status" value="1"/>
</dbReference>
<keyword evidence="4" id="KW-0808">Transferase</keyword>
<reference evidence="4" key="1">
    <citation type="journal article" date="2020" name="mSystems">
        <title>Genome- and Community-Level Interaction Insights into Carbon Utilization and Element Cycling Functions of Hydrothermarchaeota in Hydrothermal Sediment.</title>
        <authorList>
            <person name="Zhou Z."/>
            <person name="Liu Y."/>
            <person name="Xu W."/>
            <person name="Pan J."/>
            <person name="Luo Z.H."/>
            <person name="Li M."/>
        </authorList>
    </citation>
    <scope>NUCLEOTIDE SEQUENCE [LARGE SCALE GENOMIC DNA]</scope>
    <source>
        <strain evidence="4">SpSt-132</strain>
    </source>
</reference>
<dbReference type="Pfam" id="PF13439">
    <property type="entry name" value="Glyco_transf_4"/>
    <property type="match status" value="1"/>
</dbReference>
<feature type="coiled-coil region" evidence="1">
    <location>
        <begin position="320"/>
        <end position="347"/>
    </location>
</feature>
<dbReference type="PANTHER" id="PTHR12526:SF638">
    <property type="entry name" value="SPORE COAT PROTEIN SA"/>
    <property type="match status" value="1"/>
</dbReference>
<evidence type="ECO:0000259" key="2">
    <source>
        <dbReference type="Pfam" id="PF00534"/>
    </source>
</evidence>
<dbReference type="SUPFAM" id="SSF53756">
    <property type="entry name" value="UDP-Glycosyltransferase/glycogen phosphorylase"/>
    <property type="match status" value="1"/>
</dbReference>
<dbReference type="InterPro" id="IPR001296">
    <property type="entry name" value="Glyco_trans_1"/>
</dbReference>
<dbReference type="Pfam" id="PF00534">
    <property type="entry name" value="Glycos_transf_1"/>
    <property type="match status" value="1"/>
</dbReference>
<organism evidence="4">
    <name type="scientific">Hydrogenobacter sp</name>
    <dbReference type="NCBI Taxonomy" id="2152829"/>
    <lineage>
        <taxon>Bacteria</taxon>
        <taxon>Pseudomonadati</taxon>
        <taxon>Aquificota</taxon>
        <taxon>Aquificia</taxon>
        <taxon>Aquificales</taxon>
        <taxon>Aquificaceae</taxon>
        <taxon>Hydrogenobacter</taxon>
    </lineage>
</organism>
<dbReference type="EMBL" id="DSFP01000076">
    <property type="protein sequence ID" value="HEW46787.1"/>
    <property type="molecule type" value="Genomic_DNA"/>
</dbReference>
<keyword evidence="1" id="KW-0175">Coiled coil</keyword>